<dbReference type="Gene3D" id="3.30.450.20">
    <property type="entry name" value="PAS domain"/>
    <property type="match status" value="6"/>
</dbReference>
<feature type="domain" description="Histidine kinase" evidence="6">
    <location>
        <begin position="781"/>
        <end position="997"/>
    </location>
</feature>
<dbReference type="InterPro" id="IPR000014">
    <property type="entry name" value="PAS"/>
</dbReference>
<dbReference type="Pfam" id="PF08447">
    <property type="entry name" value="PAS_3"/>
    <property type="match status" value="3"/>
</dbReference>
<feature type="domain" description="PAS" evidence="7">
    <location>
        <begin position="653"/>
        <end position="723"/>
    </location>
</feature>
<organism evidence="9 10">
    <name type="scientific">Mucilaginibacter dorajii</name>
    <dbReference type="NCBI Taxonomy" id="692994"/>
    <lineage>
        <taxon>Bacteria</taxon>
        <taxon>Pseudomonadati</taxon>
        <taxon>Bacteroidota</taxon>
        <taxon>Sphingobacteriia</taxon>
        <taxon>Sphingobacteriales</taxon>
        <taxon>Sphingobacteriaceae</taxon>
        <taxon>Mucilaginibacter</taxon>
    </lineage>
</organism>
<dbReference type="PRINTS" id="PR00344">
    <property type="entry name" value="BCTRLSENSOR"/>
</dbReference>
<dbReference type="SMART" id="SM00387">
    <property type="entry name" value="HATPase_c"/>
    <property type="match status" value="1"/>
</dbReference>
<dbReference type="SMART" id="SM00388">
    <property type="entry name" value="HisKA"/>
    <property type="match status" value="1"/>
</dbReference>
<feature type="domain" description="PAS" evidence="7">
    <location>
        <begin position="268"/>
        <end position="338"/>
    </location>
</feature>
<feature type="domain" description="PAC" evidence="8">
    <location>
        <begin position="726"/>
        <end position="777"/>
    </location>
</feature>
<dbReference type="RefSeq" id="WP_259092254.1">
    <property type="nucleotide sequence ID" value="NZ_BAAAZC010000008.1"/>
</dbReference>
<dbReference type="InterPro" id="IPR013656">
    <property type="entry name" value="PAS_4"/>
</dbReference>
<dbReference type="NCBIfam" id="TIGR00229">
    <property type="entry name" value="sensory_box"/>
    <property type="match status" value="3"/>
</dbReference>
<dbReference type="InterPro" id="IPR001610">
    <property type="entry name" value="PAC"/>
</dbReference>
<evidence type="ECO:0000256" key="5">
    <source>
        <dbReference type="ARBA" id="ARBA00022777"/>
    </source>
</evidence>
<keyword evidence="4" id="KW-0808">Transferase</keyword>
<dbReference type="InterPro" id="IPR004358">
    <property type="entry name" value="Sig_transdc_His_kin-like_C"/>
</dbReference>
<dbReference type="EMBL" id="BAAAZC010000008">
    <property type="protein sequence ID" value="GAA3964480.1"/>
    <property type="molecule type" value="Genomic_DNA"/>
</dbReference>
<dbReference type="PROSITE" id="PS50109">
    <property type="entry name" value="HIS_KIN"/>
    <property type="match status" value="1"/>
</dbReference>
<name>A0ABP7PF52_9SPHI</name>
<dbReference type="PROSITE" id="PS50112">
    <property type="entry name" value="PAS"/>
    <property type="match status" value="5"/>
</dbReference>
<evidence type="ECO:0000256" key="3">
    <source>
        <dbReference type="ARBA" id="ARBA00022553"/>
    </source>
</evidence>
<evidence type="ECO:0000256" key="1">
    <source>
        <dbReference type="ARBA" id="ARBA00000085"/>
    </source>
</evidence>
<evidence type="ECO:0000313" key="9">
    <source>
        <dbReference type="EMBL" id="GAA3964480.1"/>
    </source>
</evidence>
<dbReference type="CDD" id="cd00130">
    <property type="entry name" value="PAS"/>
    <property type="match status" value="5"/>
</dbReference>
<dbReference type="Pfam" id="PF00989">
    <property type="entry name" value="PAS"/>
    <property type="match status" value="1"/>
</dbReference>
<keyword evidence="10" id="KW-1185">Reference proteome</keyword>
<dbReference type="Gene3D" id="1.10.287.130">
    <property type="match status" value="1"/>
</dbReference>
<evidence type="ECO:0000256" key="4">
    <source>
        <dbReference type="ARBA" id="ARBA00022679"/>
    </source>
</evidence>
<feature type="domain" description="PAC" evidence="8">
    <location>
        <begin position="218"/>
        <end position="271"/>
    </location>
</feature>
<dbReference type="EC" id="2.7.13.3" evidence="2"/>
<dbReference type="InterPro" id="IPR035965">
    <property type="entry name" value="PAS-like_dom_sf"/>
</dbReference>
<dbReference type="SUPFAM" id="SSF55785">
    <property type="entry name" value="PYP-like sensor domain (PAS domain)"/>
    <property type="match status" value="6"/>
</dbReference>
<comment type="caution">
    <text evidence="9">The sequence shown here is derived from an EMBL/GenBank/DDBJ whole genome shotgun (WGS) entry which is preliminary data.</text>
</comment>
<proteinExistence type="predicted"/>
<protein>
    <recommendedName>
        <fullName evidence="2">histidine kinase</fullName>
        <ecNumber evidence="2">2.7.13.3</ecNumber>
    </recommendedName>
</protein>
<reference evidence="10" key="1">
    <citation type="journal article" date="2019" name="Int. J. Syst. Evol. Microbiol.">
        <title>The Global Catalogue of Microorganisms (GCM) 10K type strain sequencing project: providing services to taxonomists for standard genome sequencing and annotation.</title>
        <authorList>
            <consortium name="The Broad Institute Genomics Platform"/>
            <consortium name="The Broad Institute Genome Sequencing Center for Infectious Disease"/>
            <person name="Wu L."/>
            <person name="Ma J."/>
        </authorList>
    </citation>
    <scope>NUCLEOTIDE SEQUENCE [LARGE SCALE GENOMIC DNA]</scope>
    <source>
        <strain evidence="10">JCM 16601</strain>
    </source>
</reference>
<evidence type="ECO:0000256" key="2">
    <source>
        <dbReference type="ARBA" id="ARBA00012438"/>
    </source>
</evidence>
<dbReference type="InterPro" id="IPR013767">
    <property type="entry name" value="PAS_fold"/>
</dbReference>
<dbReference type="Pfam" id="PF02518">
    <property type="entry name" value="HATPase_c"/>
    <property type="match status" value="1"/>
</dbReference>
<feature type="domain" description="PAS" evidence="7">
    <location>
        <begin position="392"/>
        <end position="462"/>
    </location>
</feature>
<evidence type="ECO:0000259" key="8">
    <source>
        <dbReference type="PROSITE" id="PS50113"/>
    </source>
</evidence>
<evidence type="ECO:0000313" key="10">
    <source>
        <dbReference type="Proteomes" id="UP001500742"/>
    </source>
</evidence>
<dbReference type="InterPro" id="IPR005467">
    <property type="entry name" value="His_kinase_dom"/>
</dbReference>
<accession>A0ABP7PF52</accession>
<dbReference type="CDD" id="cd00075">
    <property type="entry name" value="HATPase"/>
    <property type="match status" value="1"/>
</dbReference>
<dbReference type="Gene3D" id="3.30.565.10">
    <property type="entry name" value="Histidine kinase-like ATPase, C-terminal domain"/>
    <property type="match status" value="1"/>
</dbReference>
<dbReference type="PANTHER" id="PTHR43304">
    <property type="entry name" value="PHYTOCHROME-LIKE PROTEIN CPH1"/>
    <property type="match status" value="1"/>
</dbReference>
<dbReference type="InterPro" id="IPR013655">
    <property type="entry name" value="PAS_fold_3"/>
</dbReference>
<evidence type="ECO:0000259" key="6">
    <source>
        <dbReference type="PROSITE" id="PS50109"/>
    </source>
</evidence>
<dbReference type="PROSITE" id="PS50113">
    <property type="entry name" value="PAC"/>
    <property type="match status" value="4"/>
</dbReference>
<dbReference type="InterPro" id="IPR052162">
    <property type="entry name" value="Sensor_kinase/Photoreceptor"/>
</dbReference>
<dbReference type="Pfam" id="PF13426">
    <property type="entry name" value="PAS_9"/>
    <property type="match status" value="1"/>
</dbReference>
<dbReference type="Pfam" id="PF08448">
    <property type="entry name" value="PAS_4"/>
    <property type="match status" value="1"/>
</dbReference>
<gene>
    <name evidence="9" type="ORF">GCM10022210_11080</name>
</gene>
<comment type="catalytic activity">
    <reaction evidence="1">
        <text>ATP + protein L-histidine = ADP + protein N-phospho-L-histidine.</text>
        <dbReference type="EC" id="2.7.13.3"/>
    </reaction>
</comment>
<dbReference type="PANTHER" id="PTHR43304:SF1">
    <property type="entry name" value="PAC DOMAIN-CONTAINING PROTEIN"/>
    <property type="match status" value="1"/>
</dbReference>
<keyword evidence="3" id="KW-0597">Phosphoprotein</keyword>
<evidence type="ECO:0000259" key="7">
    <source>
        <dbReference type="PROSITE" id="PS50112"/>
    </source>
</evidence>
<dbReference type="InterPro" id="IPR003594">
    <property type="entry name" value="HATPase_dom"/>
</dbReference>
<dbReference type="SMART" id="SM00091">
    <property type="entry name" value="PAS"/>
    <property type="match status" value="6"/>
</dbReference>
<dbReference type="InterPro" id="IPR036890">
    <property type="entry name" value="HATPase_C_sf"/>
</dbReference>
<dbReference type="CDD" id="cd00082">
    <property type="entry name" value="HisKA"/>
    <property type="match status" value="1"/>
</dbReference>
<dbReference type="SMART" id="SM00086">
    <property type="entry name" value="PAC"/>
    <property type="match status" value="5"/>
</dbReference>
<dbReference type="SUPFAM" id="SSF47384">
    <property type="entry name" value="Homodimeric domain of signal transducing histidine kinase"/>
    <property type="match status" value="1"/>
</dbReference>
<sequence>MNISTDQDFLNNEHIFQTLIEQSPSPVGLYVGKELTIKIANKSIVKIWGKGDEVTNRPYFDVLPELKTQQIFKILNDVYQTGNVYEATEARVDLVVNNQLQIFYFNFVFTPMKNSQGQVWGVLNTATDVTELVSTRLQLKESEERKQFTLEAADIGTWDLYPPQRIVIWDERCKVLCGYAKDAEITYDGLLKYVHPDDAERLKQAVATAYDFKSGGNYDITFRTIDDNDKLKHWIRCKGRAYFNQDNELWRFAGIVQDVTREQLDRQEQQKLIALVDSTADVIAVGAMNGDVTYINKAGYGILGIEDTRAALRPGVDYFYGDDKDTVDDQLILAVQQTGNWKGEVRYRHFQTGQPIPVYLNAFRIDDPLTGEPIGMASVARDLRPEKIAHNEQYKLLTLIDHSSDFVSLSDLDGNVSYVNAAGRMMLGIKSQQELERHNSQYIMPGETAKLANKINKSLMRDGKWSGEINYKHFETGEAIPVLGTTMLVYDSVTGKPQGRASVARDLRREIADKKALTDSEALLKNITDASPIALWMSDEFGSIVYLNQTWIDWTGKPYEEHLGAGWTNAIVPEDRQRAGEKFLSDLAARSSYEVDFRIIRGDGEIRSCIAIGNPQFNTDGGFTGYIGSCTDITDLTIAEQKLKLKNEELSDQISQFEFVTDFMPVQLWTARTDGTLDYVNKRAVDYFNLPADEVAGASWLTRVHPDDQEGCMATWTSSLQTGDIYQFEFRLEDKNGIYKWHLAQALPFINDGKIIKWFGTNTDIDEQKQMQRQKDDFLGIASHELKTPVTSIKAYAQVLGAMLTKEGEHKKADMVTRMDAQVNRLTNLIGDLLDVTKINSGRLQFNKVWFDFNQVIKETVDDLQHTTQKHKLIADFSATGQIYSDKDRISQVITNLITNAIKYSPHTDKIIISTKLEDNEAIVCVQDFGIGIPEDKQDKVFEQFYRVSGNKQHTFPGLGLGLYISSEIIKREGGKMWVNSIEGKGSTFCFSLPADGNGS</sequence>
<dbReference type="SUPFAM" id="SSF55874">
    <property type="entry name" value="ATPase domain of HSP90 chaperone/DNA topoisomerase II/histidine kinase"/>
    <property type="match status" value="1"/>
</dbReference>
<dbReference type="InterPro" id="IPR003661">
    <property type="entry name" value="HisK_dim/P_dom"/>
</dbReference>
<dbReference type="InterPro" id="IPR036097">
    <property type="entry name" value="HisK_dim/P_sf"/>
</dbReference>
<keyword evidence="5" id="KW-0418">Kinase</keyword>
<feature type="domain" description="PAC" evidence="8">
    <location>
        <begin position="88"/>
        <end position="141"/>
    </location>
</feature>
<feature type="domain" description="PAC" evidence="8">
    <location>
        <begin position="593"/>
        <end position="645"/>
    </location>
</feature>
<feature type="domain" description="PAS" evidence="7">
    <location>
        <begin position="520"/>
        <end position="591"/>
    </location>
</feature>
<dbReference type="Proteomes" id="UP001500742">
    <property type="component" value="Unassembled WGS sequence"/>
</dbReference>
<feature type="domain" description="PAS" evidence="7">
    <location>
        <begin position="142"/>
        <end position="213"/>
    </location>
</feature>
<dbReference type="Pfam" id="PF00512">
    <property type="entry name" value="HisKA"/>
    <property type="match status" value="1"/>
</dbReference>
<dbReference type="InterPro" id="IPR000700">
    <property type="entry name" value="PAS-assoc_C"/>
</dbReference>